<evidence type="ECO:0000256" key="7">
    <source>
        <dbReference type="ARBA" id="ARBA00023004"/>
    </source>
</evidence>
<dbReference type="FunFam" id="1.10.630.10:FF:000004">
    <property type="entry name" value="cytochrome P450 2D15 isoform X1"/>
    <property type="match status" value="3"/>
</dbReference>
<keyword evidence="6" id="KW-0560">Oxidoreductase</keyword>
<evidence type="ECO:0000313" key="12">
    <source>
        <dbReference type="Proteomes" id="UP000727407"/>
    </source>
</evidence>
<comment type="subcellular location">
    <subcellularLocation>
        <location evidence="2">Membrane</location>
    </subcellularLocation>
</comment>
<comment type="cofactor">
    <cofactor evidence="1 10">
        <name>heme</name>
        <dbReference type="ChEBI" id="CHEBI:30413"/>
    </cofactor>
</comment>
<name>A0A8J4UMJ4_CLAMG</name>
<dbReference type="InterPro" id="IPR017972">
    <property type="entry name" value="Cyt_P450_CS"/>
</dbReference>
<dbReference type="InterPro" id="IPR050182">
    <property type="entry name" value="Cytochrome_P450_fam2"/>
</dbReference>
<keyword evidence="9" id="KW-0472">Membrane</keyword>
<dbReference type="GO" id="GO:0005506">
    <property type="term" value="F:iron ion binding"/>
    <property type="evidence" value="ECO:0007669"/>
    <property type="project" value="InterPro"/>
</dbReference>
<evidence type="ECO:0000256" key="3">
    <source>
        <dbReference type="ARBA" id="ARBA00010617"/>
    </source>
</evidence>
<evidence type="ECO:0000256" key="6">
    <source>
        <dbReference type="ARBA" id="ARBA00023002"/>
    </source>
</evidence>
<dbReference type="GO" id="GO:0006082">
    <property type="term" value="P:organic acid metabolic process"/>
    <property type="evidence" value="ECO:0007669"/>
    <property type="project" value="TreeGrafter"/>
</dbReference>
<dbReference type="PANTHER" id="PTHR24300">
    <property type="entry name" value="CYTOCHROME P450 508A4-RELATED"/>
    <property type="match status" value="1"/>
</dbReference>
<dbReference type="OrthoDB" id="2789670at2759"/>
<dbReference type="Proteomes" id="UP000727407">
    <property type="component" value="Unassembled WGS sequence"/>
</dbReference>
<evidence type="ECO:0000256" key="4">
    <source>
        <dbReference type="ARBA" id="ARBA00022617"/>
    </source>
</evidence>
<keyword evidence="4 10" id="KW-0349">Heme</keyword>
<evidence type="ECO:0000256" key="8">
    <source>
        <dbReference type="ARBA" id="ARBA00023033"/>
    </source>
</evidence>
<dbReference type="PRINTS" id="PR00385">
    <property type="entry name" value="P450"/>
</dbReference>
<evidence type="ECO:0000256" key="10">
    <source>
        <dbReference type="PIRSR" id="PIRSR602401-1"/>
    </source>
</evidence>
<dbReference type="GO" id="GO:0006805">
    <property type="term" value="P:xenobiotic metabolic process"/>
    <property type="evidence" value="ECO:0007669"/>
    <property type="project" value="TreeGrafter"/>
</dbReference>
<feature type="binding site" description="axial binding residue" evidence="10">
    <location>
        <position position="479"/>
    </location>
    <ligand>
        <name>heme</name>
        <dbReference type="ChEBI" id="CHEBI:30413"/>
    </ligand>
    <ligandPart>
        <name>Fe</name>
        <dbReference type="ChEBI" id="CHEBI:18248"/>
    </ligandPart>
</feature>
<comment type="caution">
    <text evidence="11">The sequence shown here is derived from an EMBL/GenBank/DDBJ whole genome shotgun (WGS) entry which is preliminary data.</text>
</comment>
<dbReference type="EMBL" id="QNUK01000215">
    <property type="protein sequence ID" value="KAF5897980.1"/>
    <property type="molecule type" value="Genomic_DNA"/>
</dbReference>
<keyword evidence="12" id="KW-1185">Reference proteome</keyword>
<reference evidence="11" key="1">
    <citation type="submission" date="2020-07" db="EMBL/GenBank/DDBJ databases">
        <title>Clarias magur genome sequencing, assembly and annotation.</title>
        <authorList>
            <person name="Kushwaha B."/>
            <person name="Kumar R."/>
            <person name="Das P."/>
            <person name="Joshi C.G."/>
            <person name="Kumar D."/>
            <person name="Nagpure N.S."/>
            <person name="Pandey M."/>
            <person name="Agarwal S."/>
            <person name="Srivastava S."/>
            <person name="Singh M."/>
            <person name="Sahoo L."/>
            <person name="Jayasankar P."/>
            <person name="Meher P.K."/>
            <person name="Koringa P.G."/>
            <person name="Iquebal M.A."/>
            <person name="Das S.P."/>
            <person name="Bit A."/>
            <person name="Patnaik S."/>
            <person name="Patel N."/>
            <person name="Shah T.M."/>
            <person name="Hinsu A."/>
            <person name="Jena J.K."/>
        </authorList>
    </citation>
    <scope>NUCLEOTIDE SEQUENCE</scope>
    <source>
        <strain evidence="11">CIFAMagur01</strain>
        <tissue evidence="11">Testis</tissue>
    </source>
</reference>
<evidence type="ECO:0000256" key="2">
    <source>
        <dbReference type="ARBA" id="ARBA00004370"/>
    </source>
</evidence>
<evidence type="ECO:0000256" key="9">
    <source>
        <dbReference type="ARBA" id="ARBA00023136"/>
    </source>
</evidence>
<dbReference type="GO" id="GO:0016020">
    <property type="term" value="C:membrane"/>
    <property type="evidence" value="ECO:0007669"/>
    <property type="project" value="UniProtKB-SubCell"/>
</dbReference>
<dbReference type="PANTHER" id="PTHR24300:SF327">
    <property type="entry name" value="CYTOCHROME P450 2F2-RELATED"/>
    <property type="match status" value="1"/>
</dbReference>
<dbReference type="PROSITE" id="PS00086">
    <property type="entry name" value="CYTOCHROME_P450"/>
    <property type="match status" value="3"/>
</dbReference>
<accession>A0A8J4UMJ4</accession>
<dbReference type="InterPro" id="IPR001128">
    <property type="entry name" value="Cyt_P450"/>
</dbReference>
<evidence type="ECO:0000256" key="1">
    <source>
        <dbReference type="ARBA" id="ARBA00001971"/>
    </source>
</evidence>
<keyword evidence="8" id="KW-0503">Monooxygenase</keyword>
<evidence type="ECO:0000256" key="5">
    <source>
        <dbReference type="ARBA" id="ARBA00022723"/>
    </source>
</evidence>
<protein>
    <submittedName>
        <fullName evidence="11">Cytochrome P450 2F2-like</fullName>
    </submittedName>
</protein>
<gene>
    <name evidence="11" type="ORF">DAT39_012293</name>
</gene>
<keyword evidence="7 10" id="KW-0408">Iron</keyword>
<keyword evidence="5 10" id="KW-0479">Metal-binding</keyword>
<dbReference type="GO" id="GO:0016712">
    <property type="term" value="F:oxidoreductase activity, acting on paired donors, with incorporation or reduction of molecular oxygen, reduced flavin or flavoprotein as one donor, and incorporation of one atom of oxygen"/>
    <property type="evidence" value="ECO:0007669"/>
    <property type="project" value="TreeGrafter"/>
</dbReference>
<organism evidence="11 12">
    <name type="scientific">Clarias magur</name>
    <name type="common">Asian catfish</name>
    <name type="synonym">Macropteronotus magur</name>
    <dbReference type="NCBI Taxonomy" id="1594786"/>
    <lineage>
        <taxon>Eukaryota</taxon>
        <taxon>Metazoa</taxon>
        <taxon>Chordata</taxon>
        <taxon>Craniata</taxon>
        <taxon>Vertebrata</taxon>
        <taxon>Euteleostomi</taxon>
        <taxon>Actinopterygii</taxon>
        <taxon>Neopterygii</taxon>
        <taxon>Teleostei</taxon>
        <taxon>Ostariophysi</taxon>
        <taxon>Siluriformes</taxon>
        <taxon>Clariidae</taxon>
        <taxon>Clarias</taxon>
    </lineage>
</organism>
<evidence type="ECO:0000313" key="11">
    <source>
        <dbReference type="EMBL" id="KAF5897980.1"/>
    </source>
</evidence>
<dbReference type="GO" id="GO:0020037">
    <property type="term" value="F:heme binding"/>
    <property type="evidence" value="ECO:0007669"/>
    <property type="project" value="InterPro"/>
</dbReference>
<dbReference type="GO" id="GO:0005737">
    <property type="term" value="C:cytoplasm"/>
    <property type="evidence" value="ECO:0007669"/>
    <property type="project" value="TreeGrafter"/>
</dbReference>
<dbReference type="PRINTS" id="PR00463">
    <property type="entry name" value="EP450I"/>
</dbReference>
<proteinExistence type="inferred from homology"/>
<dbReference type="Gene3D" id="1.10.630.10">
    <property type="entry name" value="Cytochrome P450"/>
    <property type="match status" value="3"/>
</dbReference>
<dbReference type="SUPFAM" id="SSF48264">
    <property type="entry name" value="Cytochrome P450"/>
    <property type="match status" value="3"/>
</dbReference>
<dbReference type="InterPro" id="IPR002401">
    <property type="entry name" value="Cyt_P450_E_grp-I"/>
</dbReference>
<dbReference type="InterPro" id="IPR036396">
    <property type="entry name" value="Cyt_P450_sf"/>
</dbReference>
<comment type="similarity">
    <text evidence="3">Belongs to the cytochrome P450 family.</text>
</comment>
<sequence length="1412" mass="161239">MSILNDDLRSIILRAMPSIPKETQEALIDVIISSGLESTQDLKYVTKEDISDLLPPIQQRKLLEALKKRIQRPKNFPPGPRPIPILGNLFHFNIKNPLKDFEKLAEQYGNIYSLYIGTKPAVVLNGFKTVKEALVTKSADFSGRPPSLSMDVTKGKGVIIADYSLQWKEHRRFALMTLRNFGLGKQSMENRILGEIEHLVTKLEKYAGSSISPQTLFHDAASNIIYLVLFGTRYEYGDETLKVYVQLFTENTKLAQGPWAMIYDALPVVRSWPLPFRKGFQNYSRLKTLTANMINKHKTTRVPGKPRDFVDCYLDELEKRDSESTFSEENLVSYIIDLHVAGTDTTSNTLLTAILYLMAHPDIQKRCQQEIDEVMEGKSQASFEDRHNMPYIQAVIHECQRIAITVPLSVFHCTTRDTELMNYTIPKGTMIIPNLSSVLSEEGQWKFPHEFNPSNFLNDEGQFEKPEAFLPFSAGPRVCLGEGLARMELFLFLVTLLHRFEFVWPEDAGEPDFTPVFGITVTPKPYRMELAEQYGNIYSLYIGTKPVVVLNGLKAIREALVTKSADFSGRPQNMLKDVTEGKGFIMADYGPVWKEHRRFALMTLRNFGLGKKSMENRILGEIEYLVAKLEKYAGSSLHPQTLFHDATSNIIYLVLFGTRYEYGDETLKVYVRLFAESTKLANGLWSMIYDALPVVRTWPLPFKKAFDNYQSLKSLTANMIKEHKTRRVPGKPRDFVDCYLDELDKESNESTFSEEQLSTYIMNLHLAGTDTTSNTLLTAILYLMAHPDIQKRCQKEIDKVMEGKSQASFEDRQYLPYTHAVIYECQRIASTVPLSVSHCTTRDTELMTYTIPKGTMIIPNLFSVLHEEGQWKFPHDFNPSNFLNDQGQFEKPEAFLPFSAGPRACLGEGLARMEIFLILVTLLHRFEFVWPENAGEPDFTIMIQRPKNFPPGPRPIPIFGNLFHFNIKNPLKDFEKLAEQYGNVYSLYIGTKPAVVLNGLKAIREALVNKSGDFSGRPQNIIKDISEGKGVIMADYGPQWKEHRRFALTTLRNFGLGKQSMEKRILGELEHLVAKLNKYVGSSLCPQTLFHDAASNIIYLVLFGTRYDYGDETLKVYVRLFTENLKLGNGMWAMIYDGLPVVRSWPLPFKKAFDNNSKLKKMTSNMIKEHKATRIPGKPRDFVDCYLDELDKRDKDTTFSEEQLVAYILNLHVAGTDTTSNTLLTAMLYLMTHPDIQERCQLEIDEIMEGESHASFEDRNNMPYIQAMIHECQRIANTVPLSVSHCTTKDTELMNYAIPKGTMIIPNLSSVLREEGQWKFPHEFNPSNFLNDQGQFVKPEAFLPFSAGPRVCLGEGLARMELFLFLVTLLRRFQFIWPEDAGEPDFTPVFGLTVTPKPYRMGVRLRQPAKEI</sequence>
<dbReference type="Pfam" id="PF00067">
    <property type="entry name" value="p450"/>
    <property type="match status" value="2"/>
</dbReference>